<keyword evidence="10" id="KW-1185">Reference proteome</keyword>
<dbReference type="Pfam" id="PF00512">
    <property type="entry name" value="HisKA"/>
    <property type="match status" value="1"/>
</dbReference>
<dbReference type="GO" id="GO:0005886">
    <property type="term" value="C:plasma membrane"/>
    <property type="evidence" value="ECO:0007669"/>
    <property type="project" value="TreeGrafter"/>
</dbReference>
<reference evidence="10" key="1">
    <citation type="submission" date="2009-09" db="EMBL/GenBank/DDBJ databases">
        <title>The complete chromosome of Desulfohalobium retbaense DSM 5692.</title>
        <authorList>
            <consortium name="US DOE Joint Genome Institute (JGI-PGF)"/>
            <person name="Lucas S."/>
            <person name="Copeland A."/>
            <person name="Lapidus A."/>
            <person name="Glavina del Rio T."/>
            <person name="Dalin E."/>
            <person name="Tice H."/>
            <person name="Bruce D."/>
            <person name="Goodwin L."/>
            <person name="Pitluck S."/>
            <person name="Kyrpides N."/>
            <person name="Mavromatis K."/>
            <person name="Ivanova N."/>
            <person name="Mikhailova N."/>
            <person name="Munk A.C."/>
            <person name="Brettin T."/>
            <person name="Detter J.C."/>
            <person name="Han C."/>
            <person name="Tapia R."/>
            <person name="Larimer F."/>
            <person name="Land M."/>
            <person name="Hauser L."/>
            <person name="Markowitz V."/>
            <person name="Cheng J.-F."/>
            <person name="Hugenholtz P."/>
            <person name="Woyke T."/>
            <person name="Wu D."/>
            <person name="Spring S."/>
            <person name="Klenk H.-P."/>
            <person name="Eisen J.A."/>
        </authorList>
    </citation>
    <scope>NUCLEOTIDE SEQUENCE [LARGE SCALE GENOMIC DNA]</scope>
    <source>
        <strain evidence="10">DSM 5692</strain>
    </source>
</reference>
<dbReference type="eggNOG" id="COG5002">
    <property type="taxonomic scope" value="Bacteria"/>
</dbReference>
<dbReference type="AlphaFoldDB" id="C8X3Q7"/>
<dbReference type="GO" id="GO:0004721">
    <property type="term" value="F:phosphoprotein phosphatase activity"/>
    <property type="evidence" value="ECO:0007669"/>
    <property type="project" value="TreeGrafter"/>
</dbReference>
<evidence type="ECO:0000256" key="1">
    <source>
        <dbReference type="ARBA" id="ARBA00000085"/>
    </source>
</evidence>
<dbReference type="InterPro" id="IPR035965">
    <property type="entry name" value="PAS-like_dom_sf"/>
</dbReference>
<dbReference type="Pfam" id="PF00989">
    <property type="entry name" value="PAS"/>
    <property type="match status" value="1"/>
</dbReference>
<keyword evidence="5" id="KW-0418">Kinase</keyword>
<evidence type="ECO:0000256" key="4">
    <source>
        <dbReference type="ARBA" id="ARBA00022679"/>
    </source>
</evidence>
<evidence type="ECO:0000259" key="8">
    <source>
        <dbReference type="PROSITE" id="PS50112"/>
    </source>
</evidence>
<dbReference type="GO" id="GO:0006355">
    <property type="term" value="P:regulation of DNA-templated transcription"/>
    <property type="evidence" value="ECO:0007669"/>
    <property type="project" value="InterPro"/>
</dbReference>
<dbReference type="CDD" id="cd00082">
    <property type="entry name" value="HisKA"/>
    <property type="match status" value="1"/>
</dbReference>
<dbReference type="SUPFAM" id="SSF55785">
    <property type="entry name" value="PYP-like sensor domain (PAS domain)"/>
    <property type="match status" value="2"/>
</dbReference>
<dbReference type="SUPFAM" id="SSF47384">
    <property type="entry name" value="Homodimeric domain of signal transducing histidine kinase"/>
    <property type="match status" value="1"/>
</dbReference>
<keyword evidence="4" id="KW-0808">Transferase</keyword>
<dbReference type="Pfam" id="PF13426">
    <property type="entry name" value="PAS_9"/>
    <property type="match status" value="1"/>
</dbReference>
<dbReference type="NCBIfam" id="TIGR00229">
    <property type="entry name" value="sensory_box"/>
    <property type="match status" value="1"/>
</dbReference>
<dbReference type="GO" id="GO:0016036">
    <property type="term" value="P:cellular response to phosphate starvation"/>
    <property type="evidence" value="ECO:0007669"/>
    <property type="project" value="TreeGrafter"/>
</dbReference>
<evidence type="ECO:0000256" key="7">
    <source>
        <dbReference type="ARBA" id="ARBA00023136"/>
    </source>
</evidence>
<dbReference type="InterPro" id="IPR013767">
    <property type="entry name" value="PAS_fold"/>
</dbReference>
<dbReference type="Gene3D" id="1.10.287.130">
    <property type="match status" value="1"/>
</dbReference>
<sequence length="481" mass="53605">MATARALLIGPEDRLAKTIAHLPLPAKPQTEKQCMIVGALCPVVSSATAGTWPVPAFTACHEALAATSPDLCLFLVPPTDLPEGFGQDIPPAVEQLGPLASRCLLESLIETARLEKRDHHWQHFTQNLIDAVPSAMVVFDSHGHAAYWNAAGEQLTGQKKQEMEGKTSLGRTLYDRERPLLGQLILHTTDPHELRPYYPEGIEILPMAEGVRIRGYFSTLKKDLQGYYEIAARQIRSGDRLLGAVELIHDLNSLHELQNAIGQQEQQLQSLIANVPLPLVQTDAEGTIQVSNRSAAHLFDLESLGASEQIRGQNLFELLPELASQLPSAEDQRPLFPSRSEEGSGTVTYFRDKQEWEISYFVLKEQGEVSEIIWTWRNVTSQEEENRLHAALAVAGAISHELAQPLTAIINSAQLLESASEAHNERAQRHAAIIHRESERVFDLYHKLQNINRYKLKEYLDTHIFDLDGSVQPLTIPAHEE</sequence>
<dbReference type="Gene3D" id="3.30.450.20">
    <property type="entry name" value="PAS domain"/>
    <property type="match status" value="2"/>
</dbReference>
<dbReference type="HOGENOM" id="CLU_567096_0_0_7"/>
<keyword evidence="3" id="KW-0597">Phosphoprotein</keyword>
<dbReference type="EC" id="2.7.13.3" evidence="2"/>
<evidence type="ECO:0000313" key="10">
    <source>
        <dbReference type="Proteomes" id="UP000001052"/>
    </source>
</evidence>
<evidence type="ECO:0000256" key="3">
    <source>
        <dbReference type="ARBA" id="ARBA00022553"/>
    </source>
</evidence>
<dbReference type="InterPro" id="IPR003661">
    <property type="entry name" value="HisK_dim/P_dom"/>
</dbReference>
<dbReference type="SMART" id="SM00091">
    <property type="entry name" value="PAS"/>
    <property type="match status" value="2"/>
</dbReference>
<dbReference type="PANTHER" id="PTHR45453">
    <property type="entry name" value="PHOSPHATE REGULON SENSOR PROTEIN PHOR"/>
    <property type="match status" value="1"/>
</dbReference>
<reference evidence="9 10" key="2">
    <citation type="journal article" date="2010" name="Stand. Genomic Sci.">
        <title>Complete genome sequence of Desulfohalobium retbaense type strain (HR(100)).</title>
        <authorList>
            <person name="Spring S."/>
            <person name="Nolan M."/>
            <person name="Lapidus A."/>
            <person name="Glavina Del Rio T."/>
            <person name="Copeland A."/>
            <person name="Tice H."/>
            <person name="Cheng J.F."/>
            <person name="Lucas S."/>
            <person name="Land M."/>
            <person name="Chen F."/>
            <person name="Bruce D."/>
            <person name="Goodwin L."/>
            <person name="Pitluck S."/>
            <person name="Ivanova N."/>
            <person name="Mavromatis K."/>
            <person name="Mikhailova N."/>
            <person name="Pati A."/>
            <person name="Chen A."/>
            <person name="Palaniappan K."/>
            <person name="Hauser L."/>
            <person name="Chang Y.J."/>
            <person name="Jeffries C.D."/>
            <person name="Munk C."/>
            <person name="Kiss H."/>
            <person name="Chain P."/>
            <person name="Han C."/>
            <person name="Brettin T."/>
            <person name="Detter J.C."/>
            <person name="Schuler E."/>
            <person name="Goker M."/>
            <person name="Rohde M."/>
            <person name="Bristow J."/>
            <person name="Eisen J.A."/>
            <person name="Markowitz V."/>
            <person name="Hugenholtz P."/>
            <person name="Kyrpides N.C."/>
            <person name="Klenk H.P."/>
        </authorList>
    </citation>
    <scope>NUCLEOTIDE SEQUENCE [LARGE SCALE GENOMIC DNA]</scope>
    <source>
        <strain evidence="9 10">DSM 5692</strain>
    </source>
</reference>
<dbReference type="Proteomes" id="UP000001052">
    <property type="component" value="Chromosome"/>
</dbReference>
<dbReference type="SMART" id="SM00388">
    <property type="entry name" value="HisKA"/>
    <property type="match status" value="1"/>
</dbReference>
<dbReference type="EMBL" id="CP001734">
    <property type="protein sequence ID" value="ACV69054.1"/>
    <property type="molecule type" value="Genomic_DNA"/>
</dbReference>
<dbReference type="STRING" id="485915.Dret_1770"/>
<dbReference type="PROSITE" id="PS50112">
    <property type="entry name" value="PAS"/>
    <property type="match status" value="1"/>
</dbReference>
<feature type="domain" description="PAS" evidence="8">
    <location>
        <begin position="128"/>
        <end position="192"/>
    </location>
</feature>
<dbReference type="RefSeq" id="WP_015752197.1">
    <property type="nucleotide sequence ID" value="NC_013223.1"/>
</dbReference>
<organism evidence="9 10">
    <name type="scientific">Desulfohalobium retbaense (strain ATCC 49708 / DSM 5692 / JCM 16813 / HR100)</name>
    <dbReference type="NCBI Taxonomy" id="485915"/>
    <lineage>
        <taxon>Bacteria</taxon>
        <taxon>Pseudomonadati</taxon>
        <taxon>Thermodesulfobacteriota</taxon>
        <taxon>Desulfovibrionia</taxon>
        <taxon>Desulfovibrionales</taxon>
        <taxon>Desulfohalobiaceae</taxon>
        <taxon>Desulfohalobium</taxon>
    </lineage>
</organism>
<evidence type="ECO:0000313" key="9">
    <source>
        <dbReference type="EMBL" id="ACV69054.1"/>
    </source>
</evidence>
<evidence type="ECO:0000256" key="5">
    <source>
        <dbReference type="ARBA" id="ARBA00022777"/>
    </source>
</evidence>
<proteinExistence type="predicted"/>
<dbReference type="InterPro" id="IPR000014">
    <property type="entry name" value="PAS"/>
</dbReference>
<dbReference type="GO" id="GO:0000155">
    <property type="term" value="F:phosphorelay sensor kinase activity"/>
    <property type="evidence" value="ECO:0007669"/>
    <property type="project" value="InterPro"/>
</dbReference>
<comment type="catalytic activity">
    <reaction evidence="1">
        <text>ATP + protein L-histidine = ADP + protein N-phospho-L-histidine.</text>
        <dbReference type="EC" id="2.7.13.3"/>
    </reaction>
</comment>
<evidence type="ECO:0000256" key="6">
    <source>
        <dbReference type="ARBA" id="ARBA00023012"/>
    </source>
</evidence>
<keyword evidence="6" id="KW-0902">Two-component regulatory system</keyword>
<dbReference type="KEGG" id="drt:Dret_1770"/>
<protein>
    <recommendedName>
        <fullName evidence="2">histidine kinase</fullName>
        <ecNumber evidence="2">2.7.13.3</ecNumber>
    </recommendedName>
</protein>
<gene>
    <name evidence="9" type="ordered locus">Dret_1770</name>
</gene>
<accession>C8X3Q7</accession>
<keyword evidence="7" id="KW-0472">Membrane</keyword>
<dbReference type="PANTHER" id="PTHR45453:SF1">
    <property type="entry name" value="PHOSPHATE REGULON SENSOR PROTEIN PHOR"/>
    <property type="match status" value="1"/>
</dbReference>
<evidence type="ECO:0000256" key="2">
    <source>
        <dbReference type="ARBA" id="ARBA00012438"/>
    </source>
</evidence>
<name>C8X3Q7_DESRD</name>
<dbReference type="OrthoDB" id="5413104at2"/>
<dbReference type="InterPro" id="IPR036097">
    <property type="entry name" value="HisK_dim/P_sf"/>
</dbReference>
<dbReference type="InterPro" id="IPR050351">
    <property type="entry name" value="BphY/WalK/GraS-like"/>
</dbReference>
<dbReference type="CDD" id="cd00130">
    <property type="entry name" value="PAS"/>
    <property type="match status" value="1"/>
</dbReference>